<comment type="caution">
    <text evidence="1">The sequence shown here is derived from an EMBL/GenBank/DDBJ whole genome shotgun (WGS) entry which is preliminary data.</text>
</comment>
<protein>
    <submittedName>
        <fullName evidence="1">Uncharacterized protein</fullName>
    </submittedName>
</protein>
<accession>A0ACC0IPU7</accession>
<name>A0ACC0IPU7_9ERIC</name>
<proteinExistence type="predicted"/>
<gene>
    <name evidence="1" type="ORF">LOK49_LG02G01634</name>
</gene>
<keyword evidence="2" id="KW-1185">Reference proteome</keyword>
<organism evidence="1 2">
    <name type="scientific">Camellia lanceoleosa</name>
    <dbReference type="NCBI Taxonomy" id="1840588"/>
    <lineage>
        <taxon>Eukaryota</taxon>
        <taxon>Viridiplantae</taxon>
        <taxon>Streptophyta</taxon>
        <taxon>Embryophyta</taxon>
        <taxon>Tracheophyta</taxon>
        <taxon>Spermatophyta</taxon>
        <taxon>Magnoliopsida</taxon>
        <taxon>eudicotyledons</taxon>
        <taxon>Gunneridae</taxon>
        <taxon>Pentapetalae</taxon>
        <taxon>asterids</taxon>
        <taxon>Ericales</taxon>
        <taxon>Theaceae</taxon>
        <taxon>Camellia</taxon>
    </lineage>
</organism>
<sequence>MNGSKFTAGFITPVDISNALFLFELYKEYQLQDYSSCFLKQTLKQCKLALRLVVLDRHLSVVILLLMLTKIPRH</sequence>
<dbReference type="EMBL" id="CM045760">
    <property type="protein sequence ID" value="KAI8027397.1"/>
    <property type="molecule type" value="Genomic_DNA"/>
</dbReference>
<reference evidence="1 2" key="1">
    <citation type="journal article" date="2022" name="Plant J.">
        <title>Chromosome-level genome of Camellia lanceoleosa provides a valuable resource for understanding genome evolution and self-incompatibility.</title>
        <authorList>
            <person name="Gong W."/>
            <person name="Xiao S."/>
            <person name="Wang L."/>
            <person name="Liao Z."/>
            <person name="Chang Y."/>
            <person name="Mo W."/>
            <person name="Hu G."/>
            <person name="Li W."/>
            <person name="Zhao G."/>
            <person name="Zhu H."/>
            <person name="Hu X."/>
            <person name="Ji K."/>
            <person name="Xiang X."/>
            <person name="Song Q."/>
            <person name="Yuan D."/>
            <person name="Jin S."/>
            <person name="Zhang L."/>
        </authorList>
    </citation>
    <scope>NUCLEOTIDE SEQUENCE [LARGE SCALE GENOMIC DNA]</scope>
    <source>
        <strain evidence="1">SQ_2022a</strain>
    </source>
</reference>
<evidence type="ECO:0000313" key="2">
    <source>
        <dbReference type="Proteomes" id="UP001060215"/>
    </source>
</evidence>
<evidence type="ECO:0000313" key="1">
    <source>
        <dbReference type="EMBL" id="KAI8027397.1"/>
    </source>
</evidence>
<dbReference type="Proteomes" id="UP001060215">
    <property type="component" value="Chromosome 3"/>
</dbReference>